<keyword evidence="2" id="KW-1185">Reference proteome</keyword>
<accession>A0AAD6YTX9</accession>
<protein>
    <submittedName>
        <fullName evidence="1">Uncharacterized protein</fullName>
    </submittedName>
</protein>
<dbReference type="Proteomes" id="UP001219525">
    <property type="component" value="Unassembled WGS sequence"/>
</dbReference>
<name>A0AAD6YTX9_9AGAR</name>
<gene>
    <name evidence="1" type="ORF">GGX14DRAFT_616875</name>
</gene>
<proteinExistence type="predicted"/>
<evidence type="ECO:0000313" key="2">
    <source>
        <dbReference type="Proteomes" id="UP001219525"/>
    </source>
</evidence>
<comment type="caution">
    <text evidence="1">The sequence shown here is derived from an EMBL/GenBank/DDBJ whole genome shotgun (WGS) entry which is preliminary data.</text>
</comment>
<evidence type="ECO:0000313" key="1">
    <source>
        <dbReference type="EMBL" id="KAJ7229117.1"/>
    </source>
</evidence>
<organism evidence="1 2">
    <name type="scientific">Mycena pura</name>
    <dbReference type="NCBI Taxonomy" id="153505"/>
    <lineage>
        <taxon>Eukaryota</taxon>
        <taxon>Fungi</taxon>
        <taxon>Dikarya</taxon>
        <taxon>Basidiomycota</taxon>
        <taxon>Agaricomycotina</taxon>
        <taxon>Agaricomycetes</taxon>
        <taxon>Agaricomycetidae</taxon>
        <taxon>Agaricales</taxon>
        <taxon>Marasmiineae</taxon>
        <taxon>Mycenaceae</taxon>
        <taxon>Mycena</taxon>
    </lineage>
</organism>
<reference evidence="1" key="1">
    <citation type="submission" date="2023-03" db="EMBL/GenBank/DDBJ databases">
        <title>Massive genome expansion in bonnet fungi (Mycena s.s.) driven by repeated elements and novel gene families across ecological guilds.</title>
        <authorList>
            <consortium name="Lawrence Berkeley National Laboratory"/>
            <person name="Harder C.B."/>
            <person name="Miyauchi S."/>
            <person name="Viragh M."/>
            <person name="Kuo A."/>
            <person name="Thoen E."/>
            <person name="Andreopoulos B."/>
            <person name="Lu D."/>
            <person name="Skrede I."/>
            <person name="Drula E."/>
            <person name="Henrissat B."/>
            <person name="Morin E."/>
            <person name="Kohler A."/>
            <person name="Barry K."/>
            <person name="LaButti K."/>
            <person name="Morin E."/>
            <person name="Salamov A."/>
            <person name="Lipzen A."/>
            <person name="Mereny Z."/>
            <person name="Hegedus B."/>
            <person name="Baldrian P."/>
            <person name="Stursova M."/>
            <person name="Weitz H."/>
            <person name="Taylor A."/>
            <person name="Grigoriev I.V."/>
            <person name="Nagy L.G."/>
            <person name="Martin F."/>
            <person name="Kauserud H."/>
        </authorList>
    </citation>
    <scope>NUCLEOTIDE SEQUENCE</scope>
    <source>
        <strain evidence="1">9144</strain>
    </source>
</reference>
<sequence>MYGVCTIPHPAPGYELKISSLFKLPHRASQGNFLLCPPLKILRTLMEEYDPTMMTMQEFLENIYAQDFPELLSLYHLVRNSPRAVPMFLGTGQVVTIGHEQFCLHNTRSVMLQELYLDQDSGATLADGSRSRWRTYPVINVPSDEHVPGKVHNGQCIPGDRLNDERILKGNKIVHEWLETRIA</sequence>
<dbReference type="EMBL" id="JARJCW010000002">
    <property type="protein sequence ID" value="KAJ7229117.1"/>
    <property type="molecule type" value="Genomic_DNA"/>
</dbReference>
<dbReference type="AlphaFoldDB" id="A0AAD6YTX9"/>